<organism evidence="6 7">
    <name type="scientific">Cryptosporidium andersoni</name>
    <dbReference type="NCBI Taxonomy" id="117008"/>
    <lineage>
        <taxon>Eukaryota</taxon>
        <taxon>Sar</taxon>
        <taxon>Alveolata</taxon>
        <taxon>Apicomplexa</taxon>
        <taxon>Conoidasida</taxon>
        <taxon>Coccidia</taxon>
        <taxon>Eucoccidiorida</taxon>
        <taxon>Eimeriorina</taxon>
        <taxon>Cryptosporidiidae</taxon>
        <taxon>Cryptosporidium</taxon>
    </lineage>
</organism>
<evidence type="ECO:0000313" key="6">
    <source>
        <dbReference type="EMBL" id="OII78031.1"/>
    </source>
</evidence>
<evidence type="ECO:0000256" key="1">
    <source>
        <dbReference type="ARBA" id="ARBA00010148"/>
    </source>
</evidence>
<evidence type="ECO:0000256" key="5">
    <source>
        <dbReference type="PIRNR" id="PIRNR015945"/>
    </source>
</evidence>
<proteinExistence type="inferred from homology"/>
<dbReference type="PIRSF" id="PIRSF015945">
    <property type="entry name" value="ATPase_V1_F_euk"/>
    <property type="match status" value="1"/>
</dbReference>
<protein>
    <recommendedName>
        <fullName evidence="5">V-type proton ATPase subunit F</fullName>
    </recommendedName>
</protein>
<dbReference type="EMBL" id="LRBS01000010">
    <property type="protein sequence ID" value="OII78031.1"/>
    <property type="molecule type" value="Genomic_DNA"/>
</dbReference>
<dbReference type="SUPFAM" id="SSF159468">
    <property type="entry name" value="AtpF-like"/>
    <property type="match status" value="1"/>
</dbReference>
<dbReference type="PANTHER" id="PTHR13861">
    <property type="entry name" value="VACUOLAR ATP SYNTHASE SUBUNIT F"/>
    <property type="match status" value="1"/>
</dbReference>
<evidence type="ECO:0000256" key="2">
    <source>
        <dbReference type="ARBA" id="ARBA00022448"/>
    </source>
</evidence>
<comment type="caution">
    <text evidence="6">The sequence shown here is derived from an EMBL/GenBank/DDBJ whole genome shotgun (WGS) entry which is preliminary data.</text>
</comment>
<keyword evidence="3 5" id="KW-0375">Hydrogen ion transport</keyword>
<comment type="subunit">
    <text evidence="5">V-ATPase is a heteromultimeric enzyme made up of two complexes: the ATP-hydrolytic V1 complex and the proton translocation V0 complex.</text>
</comment>
<dbReference type="AlphaFoldDB" id="A0A1J4MVE1"/>
<dbReference type="PANTHER" id="PTHR13861:SF2">
    <property type="entry name" value="V-TYPE PROTON ATPASE SUBUNIT F"/>
    <property type="match status" value="1"/>
</dbReference>
<evidence type="ECO:0000256" key="3">
    <source>
        <dbReference type="ARBA" id="ARBA00022781"/>
    </source>
</evidence>
<dbReference type="GO" id="GO:0046961">
    <property type="term" value="F:proton-transporting ATPase activity, rotational mechanism"/>
    <property type="evidence" value="ECO:0007669"/>
    <property type="project" value="InterPro"/>
</dbReference>
<dbReference type="GO" id="GO:0033180">
    <property type="term" value="C:proton-transporting V-type ATPase, V1 domain"/>
    <property type="evidence" value="ECO:0007669"/>
    <property type="project" value="InterPro"/>
</dbReference>
<dbReference type="RefSeq" id="XP_067069877.1">
    <property type="nucleotide sequence ID" value="XM_067213904.1"/>
</dbReference>
<dbReference type="OrthoDB" id="10261947at2759"/>
<dbReference type="VEuPathDB" id="CryptoDB:cand_036790"/>
<sequence>MTSVQKTQTLHNLKVYIIGDEDTVAGFLLTGVGARDTQGNTNFLIVDTKVTPAQIEDAFRDFTGRKDCGILMINQYIAEEIRYLVNTHDKVIPTVLEIPSKDKPYDPVKDSVMQRIKLFYGGVLPE</sequence>
<keyword evidence="7" id="KW-1185">Reference proteome</keyword>
<comment type="similarity">
    <text evidence="1 5">Belongs to the V-ATPase F subunit family.</text>
</comment>
<comment type="function">
    <text evidence="5">Subunit of the V1 complex of vacuolar(H+)-ATPase (V-ATPase), a multisubunit enzyme composed of a peripheral complex (V1) that hydrolyzes ATP and a membrane integral complex (V0) that translocates protons. V-ATPase is responsible for acidifying and maintaining the pH of intracellular compartments.</text>
</comment>
<keyword evidence="2 5" id="KW-0813">Transport</keyword>
<dbReference type="Pfam" id="PF01990">
    <property type="entry name" value="ATP-synt_F"/>
    <property type="match status" value="1"/>
</dbReference>
<evidence type="ECO:0000313" key="7">
    <source>
        <dbReference type="Proteomes" id="UP000186804"/>
    </source>
</evidence>
<dbReference type="NCBIfam" id="TIGR01101">
    <property type="entry name" value="V_ATP_synt_F"/>
    <property type="match status" value="1"/>
</dbReference>
<gene>
    <name evidence="6" type="ORF">cand_036790</name>
</gene>
<dbReference type="InterPro" id="IPR008218">
    <property type="entry name" value="ATPase_V1-cplx_f_g_su"/>
</dbReference>
<dbReference type="Proteomes" id="UP000186804">
    <property type="component" value="Unassembled WGS sequence"/>
</dbReference>
<reference evidence="6 7" key="1">
    <citation type="submission" date="2016-10" db="EMBL/GenBank/DDBJ databases">
        <title>Reductive evolution of mitochondrial metabolism and differential evolution of invasion-related proteins in Cryptosporidium.</title>
        <authorList>
            <person name="Liu S."/>
            <person name="Roellig D.M."/>
            <person name="Guo Y."/>
            <person name="Li N."/>
            <person name="Frace M.A."/>
            <person name="Tang K."/>
            <person name="Zhang L."/>
            <person name="Feng Y."/>
            <person name="Xiao L."/>
        </authorList>
    </citation>
    <scope>NUCLEOTIDE SEQUENCE [LARGE SCALE GENOMIC DNA]</scope>
    <source>
        <strain evidence="6">30847</strain>
    </source>
</reference>
<dbReference type="InterPro" id="IPR036906">
    <property type="entry name" value="ATPase_V1_fsu_sf"/>
</dbReference>
<dbReference type="Gene3D" id="3.40.50.10580">
    <property type="entry name" value="ATPase, V1 complex, subunit F"/>
    <property type="match status" value="1"/>
</dbReference>
<dbReference type="InterPro" id="IPR005772">
    <property type="entry name" value="ATPase_V1-cplx_fsu_euk"/>
</dbReference>
<dbReference type="FunFam" id="3.40.50.10580:FF:000004">
    <property type="entry name" value="V-type proton ATPase subunit F"/>
    <property type="match status" value="1"/>
</dbReference>
<dbReference type="GeneID" id="92367863"/>
<keyword evidence="4 5" id="KW-0406">Ion transport</keyword>
<accession>A0A1J4MVE1</accession>
<name>A0A1J4MVE1_9CRYT</name>
<evidence type="ECO:0000256" key="4">
    <source>
        <dbReference type="ARBA" id="ARBA00023065"/>
    </source>
</evidence>